<keyword evidence="2" id="KW-1185">Reference proteome</keyword>
<dbReference type="RefSeq" id="WP_326834973.1">
    <property type="nucleotide sequence ID" value="NZ_CP142149.1"/>
</dbReference>
<protein>
    <recommendedName>
        <fullName evidence="3">Glycosyltransferase family 4 protein</fullName>
    </recommendedName>
</protein>
<proteinExistence type="predicted"/>
<evidence type="ECO:0000313" key="1">
    <source>
        <dbReference type="EMBL" id="WSE32165.1"/>
    </source>
</evidence>
<reference evidence="1 2" key="1">
    <citation type="journal article" date="2015" name="Int. J. Syst. Evol. Microbiol.">
        <title>Amycolatopsis rhabdoformis sp. nov., an actinomycete isolated from a tropical forest soil.</title>
        <authorList>
            <person name="Souza W.R."/>
            <person name="Silva R.E."/>
            <person name="Goodfellow M."/>
            <person name="Busarakam K."/>
            <person name="Figueiro F.S."/>
            <person name="Ferreira D."/>
            <person name="Rodrigues-Filho E."/>
            <person name="Moraes L.A.B."/>
            <person name="Zucchi T.D."/>
        </authorList>
    </citation>
    <scope>NUCLEOTIDE SEQUENCE [LARGE SCALE GENOMIC DNA]</scope>
    <source>
        <strain evidence="1 2">NCIMB 14900</strain>
    </source>
</reference>
<evidence type="ECO:0000313" key="2">
    <source>
        <dbReference type="Proteomes" id="UP001330812"/>
    </source>
</evidence>
<accession>A0ABZ1ICK6</accession>
<name>A0ABZ1ICK6_9PSEU</name>
<gene>
    <name evidence="1" type="ORF">VSH64_08590</name>
</gene>
<sequence>MRTVHHLDTFTTPELVACHERAINRPFAHVFVSASVASELAAGWGIKATVIPNGVASTPQDFAASIRAAWDARRDTAAAGVALAERHTWPAAAAAHVELYRSLTDPTPAAGSLGPGSS</sequence>
<dbReference type="EMBL" id="CP142149">
    <property type="protein sequence ID" value="WSE32165.1"/>
    <property type="molecule type" value="Genomic_DNA"/>
</dbReference>
<organism evidence="1 2">
    <name type="scientific">Amycolatopsis rhabdoformis</name>
    <dbReference type="NCBI Taxonomy" id="1448059"/>
    <lineage>
        <taxon>Bacteria</taxon>
        <taxon>Bacillati</taxon>
        <taxon>Actinomycetota</taxon>
        <taxon>Actinomycetes</taxon>
        <taxon>Pseudonocardiales</taxon>
        <taxon>Pseudonocardiaceae</taxon>
        <taxon>Amycolatopsis</taxon>
    </lineage>
</organism>
<dbReference type="Proteomes" id="UP001330812">
    <property type="component" value="Chromosome"/>
</dbReference>
<evidence type="ECO:0008006" key="3">
    <source>
        <dbReference type="Google" id="ProtNLM"/>
    </source>
</evidence>